<protein>
    <submittedName>
        <fullName evidence="2">Uncharacterized protein</fullName>
    </submittedName>
</protein>
<name>A0A0C2VG69_9BACL</name>
<dbReference type="EMBL" id="JXRR01000022">
    <property type="protein sequence ID" value="KIL42988.1"/>
    <property type="molecule type" value="Genomic_DNA"/>
</dbReference>
<comment type="similarity">
    <text evidence="1">Belongs to the ComF/GntX family.</text>
</comment>
<evidence type="ECO:0000313" key="3">
    <source>
        <dbReference type="Proteomes" id="UP000031972"/>
    </source>
</evidence>
<evidence type="ECO:0000256" key="1">
    <source>
        <dbReference type="ARBA" id="ARBA00008007"/>
    </source>
</evidence>
<evidence type="ECO:0000313" key="2">
    <source>
        <dbReference type="EMBL" id="KIL42988.1"/>
    </source>
</evidence>
<dbReference type="SUPFAM" id="SSF53271">
    <property type="entry name" value="PRTase-like"/>
    <property type="match status" value="1"/>
</dbReference>
<gene>
    <name evidence="2" type="ORF">KR50_33910</name>
</gene>
<dbReference type="InterPro" id="IPR000836">
    <property type="entry name" value="PRTase_dom"/>
</dbReference>
<comment type="caution">
    <text evidence="2">The sequence shown here is derived from an EMBL/GenBank/DDBJ whole genome shotgun (WGS) entry which is preliminary data.</text>
</comment>
<dbReference type="RefSeq" id="WP_041061166.1">
    <property type="nucleotide sequence ID" value="NZ_JXRR01000022.1"/>
</dbReference>
<proteinExistence type="inferred from homology"/>
<dbReference type="InterPro" id="IPR051910">
    <property type="entry name" value="ComF/GntX_DNA_util-trans"/>
</dbReference>
<dbReference type="Gene3D" id="3.40.50.2020">
    <property type="match status" value="1"/>
</dbReference>
<accession>A0A0C2VG69</accession>
<dbReference type="OrthoDB" id="9779910at2"/>
<dbReference type="PANTHER" id="PTHR47505">
    <property type="entry name" value="DNA UTILIZATION PROTEIN YHGH"/>
    <property type="match status" value="1"/>
</dbReference>
<dbReference type="Proteomes" id="UP000031972">
    <property type="component" value="Unassembled WGS sequence"/>
</dbReference>
<dbReference type="InterPro" id="IPR029057">
    <property type="entry name" value="PRTase-like"/>
</dbReference>
<sequence>MNRCLSCHEPILIEISWSDLFTPRRQSSLCSECQDSLQIIRHDSICTICSRPLKEQTFACNDCLVWSEDPVYHDVLHQNRSLYVYNESLKELIKRFKYDRDYAIASCFSDRLTDALKIMQPYDLLVPIPIHEAKKMERTFNQTEALLEKANLPYQTFLSRMDNPGVSQAKKGKQERHSTLNPFFTLETFQHKTIILIDDLYTTGTTIRHAAYTLKQAGAGKVSSITIGR</sequence>
<keyword evidence="3" id="KW-1185">Reference proteome</keyword>
<dbReference type="PATRIC" id="fig|220754.4.peg.3406"/>
<reference evidence="2 3" key="1">
    <citation type="submission" date="2015-01" db="EMBL/GenBank/DDBJ databases">
        <title>Jeotgalibacillus campisalis genome sequencing.</title>
        <authorList>
            <person name="Goh K.M."/>
            <person name="Chan K.-G."/>
            <person name="Yaakop A.S."/>
            <person name="Ee R."/>
            <person name="Gan H.M."/>
            <person name="Chan C.S."/>
        </authorList>
    </citation>
    <scope>NUCLEOTIDE SEQUENCE [LARGE SCALE GENOMIC DNA]</scope>
    <source>
        <strain evidence="2 3">SF-57</strain>
    </source>
</reference>
<dbReference type="PANTHER" id="PTHR47505:SF1">
    <property type="entry name" value="DNA UTILIZATION PROTEIN YHGH"/>
    <property type="match status" value="1"/>
</dbReference>
<dbReference type="AlphaFoldDB" id="A0A0C2VG69"/>
<dbReference type="CDD" id="cd06223">
    <property type="entry name" value="PRTases_typeI"/>
    <property type="match status" value="1"/>
</dbReference>
<organism evidence="2 3">
    <name type="scientific">Jeotgalibacillus campisalis</name>
    <dbReference type="NCBI Taxonomy" id="220754"/>
    <lineage>
        <taxon>Bacteria</taxon>
        <taxon>Bacillati</taxon>
        <taxon>Bacillota</taxon>
        <taxon>Bacilli</taxon>
        <taxon>Bacillales</taxon>
        <taxon>Caryophanaceae</taxon>
        <taxon>Jeotgalibacillus</taxon>
    </lineage>
</organism>